<dbReference type="Pfam" id="PF14832">
    <property type="entry name" value="Tautomerase_3"/>
    <property type="match status" value="1"/>
</dbReference>
<dbReference type="AlphaFoldDB" id="A0A3N4KXR1"/>
<evidence type="ECO:0000259" key="1">
    <source>
        <dbReference type="Pfam" id="PF14832"/>
    </source>
</evidence>
<evidence type="ECO:0000313" key="3">
    <source>
        <dbReference type="Proteomes" id="UP000277580"/>
    </source>
</evidence>
<sequence length="128" mass="14429">MPTFQLTTTLPFTASQKATLAENITNIHCTLTGADRVAVQVIFRHLAPEDHYHGGLPTAAAVGTLIWVHTICKSGRTQEAKDRIMKDVLEMIAKEAGVEKRQILFYMQEIDIENTLQFFDELSLARRE</sequence>
<dbReference type="EMBL" id="ML119113">
    <property type="protein sequence ID" value="RPB15327.1"/>
    <property type="molecule type" value="Genomic_DNA"/>
</dbReference>
<name>A0A3N4KXR1_9PEZI</name>
<reference evidence="2 3" key="1">
    <citation type="journal article" date="2018" name="Nat. Ecol. Evol.">
        <title>Pezizomycetes genomes reveal the molecular basis of ectomycorrhizal truffle lifestyle.</title>
        <authorList>
            <person name="Murat C."/>
            <person name="Payen T."/>
            <person name="Noel B."/>
            <person name="Kuo A."/>
            <person name="Morin E."/>
            <person name="Chen J."/>
            <person name="Kohler A."/>
            <person name="Krizsan K."/>
            <person name="Balestrini R."/>
            <person name="Da Silva C."/>
            <person name="Montanini B."/>
            <person name="Hainaut M."/>
            <person name="Levati E."/>
            <person name="Barry K.W."/>
            <person name="Belfiori B."/>
            <person name="Cichocki N."/>
            <person name="Clum A."/>
            <person name="Dockter R.B."/>
            <person name="Fauchery L."/>
            <person name="Guy J."/>
            <person name="Iotti M."/>
            <person name="Le Tacon F."/>
            <person name="Lindquist E.A."/>
            <person name="Lipzen A."/>
            <person name="Malagnac F."/>
            <person name="Mello A."/>
            <person name="Molinier V."/>
            <person name="Miyauchi S."/>
            <person name="Poulain J."/>
            <person name="Riccioni C."/>
            <person name="Rubini A."/>
            <person name="Sitrit Y."/>
            <person name="Splivallo R."/>
            <person name="Traeger S."/>
            <person name="Wang M."/>
            <person name="Zifcakova L."/>
            <person name="Wipf D."/>
            <person name="Zambonelli A."/>
            <person name="Paolocci F."/>
            <person name="Nowrousian M."/>
            <person name="Ottonello S."/>
            <person name="Baldrian P."/>
            <person name="Spatafora J.W."/>
            <person name="Henrissat B."/>
            <person name="Nagy L.G."/>
            <person name="Aury J.M."/>
            <person name="Wincker P."/>
            <person name="Grigoriev I.V."/>
            <person name="Bonfante P."/>
            <person name="Martin F.M."/>
        </authorList>
    </citation>
    <scope>NUCLEOTIDE SEQUENCE [LARGE SCALE GENOMIC DNA]</scope>
    <source>
        <strain evidence="2 3">CCBAS932</strain>
    </source>
</reference>
<keyword evidence="3" id="KW-1185">Reference proteome</keyword>
<dbReference type="InParanoid" id="A0A3N4KXR1"/>
<organism evidence="2 3">
    <name type="scientific">Morchella conica CCBAS932</name>
    <dbReference type="NCBI Taxonomy" id="1392247"/>
    <lineage>
        <taxon>Eukaryota</taxon>
        <taxon>Fungi</taxon>
        <taxon>Dikarya</taxon>
        <taxon>Ascomycota</taxon>
        <taxon>Pezizomycotina</taxon>
        <taxon>Pezizomycetes</taxon>
        <taxon>Pezizales</taxon>
        <taxon>Morchellaceae</taxon>
        <taxon>Morchella</taxon>
    </lineage>
</organism>
<dbReference type="Proteomes" id="UP000277580">
    <property type="component" value="Unassembled WGS sequence"/>
</dbReference>
<protein>
    <recommendedName>
        <fullName evidence="1">Tautomerase cis-CaaD-like domain-containing protein</fullName>
    </recommendedName>
</protein>
<accession>A0A3N4KXR1</accession>
<dbReference type="SUPFAM" id="SSF55331">
    <property type="entry name" value="Tautomerase/MIF"/>
    <property type="match status" value="1"/>
</dbReference>
<gene>
    <name evidence="2" type="ORF">P167DRAFT_533130</name>
</gene>
<evidence type="ECO:0000313" key="2">
    <source>
        <dbReference type="EMBL" id="RPB15327.1"/>
    </source>
</evidence>
<dbReference type="Gene3D" id="3.30.429.10">
    <property type="entry name" value="Macrophage Migration Inhibitory Factor"/>
    <property type="match status" value="1"/>
</dbReference>
<dbReference type="OrthoDB" id="9981319at2759"/>
<feature type="domain" description="Tautomerase cis-CaaD-like" evidence="1">
    <location>
        <begin position="1"/>
        <end position="93"/>
    </location>
</feature>
<dbReference type="InterPro" id="IPR014347">
    <property type="entry name" value="Tautomerase/MIF_sf"/>
</dbReference>
<dbReference type="InterPro" id="IPR028116">
    <property type="entry name" value="Cis-CaaD-like"/>
</dbReference>
<proteinExistence type="predicted"/>